<evidence type="ECO:0000313" key="2">
    <source>
        <dbReference type="Proteomes" id="UP000824469"/>
    </source>
</evidence>
<name>A0AA38GA73_TAXCH</name>
<organism evidence="1 2">
    <name type="scientific">Taxus chinensis</name>
    <name type="common">Chinese yew</name>
    <name type="synonym">Taxus wallichiana var. chinensis</name>
    <dbReference type="NCBI Taxonomy" id="29808"/>
    <lineage>
        <taxon>Eukaryota</taxon>
        <taxon>Viridiplantae</taxon>
        <taxon>Streptophyta</taxon>
        <taxon>Embryophyta</taxon>
        <taxon>Tracheophyta</taxon>
        <taxon>Spermatophyta</taxon>
        <taxon>Pinopsida</taxon>
        <taxon>Pinidae</taxon>
        <taxon>Conifers II</taxon>
        <taxon>Cupressales</taxon>
        <taxon>Taxaceae</taxon>
        <taxon>Taxus</taxon>
    </lineage>
</organism>
<accession>A0AA38GA73</accession>
<keyword evidence="2" id="KW-1185">Reference proteome</keyword>
<feature type="non-terminal residue" evidence="1">
    <location>
        <position position="1"/>
    </location>
</feature>
<evidence type="ECO:0000313" key="1">
    <source>
        <dbReference type="EMBL" id="KAH9319869.1"/>
    </source>
</evidence>
<dbReference type="Proteomes" id="UP000824469">
    <property type="component" value="Unassembled WGS sequence"/>
</dbReference>
<sequence length="53" mass="5837">IHEAIDHGVHAKPALSVVLKMMIIVMRSAQMEARGGEVFEEDFVVEVTAEEEG</sequence>
<protein>
    <submittedName>
        <fullName evidence="1">Uncharacterized protein</fullName>
    </submittedName>
</protein>
<proteinExistence type="predicted"/>
<dbReference type="AlphaFoldDB" id="A0AA38GA73"/>
<reference evidence="1 2" key="1">
    <citation type="journal article" date="2021" name="Nat. Plants">
        <title>The Taxus genome provides insights into paclitaxel biosynthesis.</title>
        <authorList>
            <person name="Xiong X."/>
            <person name="Gou J."/>
            <person name="Liao Q."/>
            <person name="Li Y."/>
            <person name="Zhou Q."/>
            <person name="Bi G."/>
            <person name="Li C."/>
            <person name="Du R."/>
            <person name="Wang X."/>
            <person name="Sun T."/>
            <person name="Guo L."/>
            <person name="Liang H."/>
            <person name="Lu P."/>
            <person name="Wu Y."/>
            <person name="Zhang Z."/>
            <person name="Ro D.K."/>
            <person name="Shang Y."/>
            <person name="Huang S."/>
            <person name="Yan J."/>
        </authorList>
    </citation>
    <scope>NUCLEOTIDE SEQUENCE [LARGE SCALE GENOMIC DNA]</scope>
    <source>
        <strain evidence="1">Ta-2019</strain>
    </source>
</reference>
<comment type="caution">
    <text evidence="1">The sequence shown here is derived from an EMBL/GenBank/DDBJ whole genome shotgun (WGS) entry which is preliminary data.</text>
</comment>
<gene>
    <name evidence="1" type="ORF">KI387_021638</name>
</gene>
<feature type="non-terminal residue" evidence="1">
    <location>
        <position position="53"/>
    </location>
</feature>
<dbReference type="EMBL" id="JAHRHJ020000004">
    <property type="protein sequence ID" value="KAH9319869.1"/>
    <property type="molecule type" value="Genomic_DNA"/>
</dbReference>